<gene>
    <name evidence="1" type="ORF">CAOG_007022</name>
</gene>
<accession>A0A0D2X4W1</accession>
<proteinExistence type="predicted"/>
<evidence type="ECO:0000313" key="1">
    <source>
        <dbReference type="EMBL" id="KJE96749.1"/>
    </source>
</evidence>
<evidence type="ECO:0000313" key="2">
    <source>
        <dbReference type="Proteomes" id="UP000008743"/>
    </source>
</evidence>
<dbReference type="AlphaFoldDB" id="A0A0D2X4W1"/>
<dbReference type="PhylomeDB" id="A0A0D2X4W1"/>
<dbReference type="InParanoid" id="A0A0D2X4W1"/>
<name>A0A0D2X4W1_CAPO3</name>
<protein>
    <submittedName>
        <fullName evidence="1">Uncharacterized protein</fullName>
    </submittedName>
</protein>
<sequence>MADVSLPSDSSGPSAVTVLERFAYELPKTTKFIAAMFNHSEPSALEIWFENQSKDNILKTLQDQVPSRLWPQPVFTLQPPQSLSHWNLTIRVEFPDHSSVAEGAGYDDRMGIAKLSVLQPLPAGAVMLLAHNIDTSSDTDFNTGSTFGFTFRREFTTRRSVSPNEWVPSLKFLGARELTARQTPVHRARLGKSTSRRQRNAYVGMPYVYSSEDLISQLNEHFLSLLQPGRATFSVGMSDSPACAIGIELDSAPSDFEERARKQLFNWASEFVPRIPTAALSLHLTQVAPPIPTPATASDFDIVMVHGDHIQVFLKCCQGRAVRTQFADRRRYVVIMQRDAVTPDQLQEAGLNPTLHALPFDQLRSLQQQSSATGDAVDRHVRAVLAAVGDQDLLTNGIASRYIITVEFNAPLSDKPCSIFYHPPRSITTALSRERALLTVGPLYVWLRTRGLSPRSFGMLASGIALRIRLCANSAQLVDDAAAFARSVGSSAAAFDAVIDQASPATLEALDDLFRRRPFAPRVLLVDSSSDPNTVQLVKNHAACKRLSLLPNEDPLAAFSGADEPHIPTEIVLLATVASTTANGPLNEALHHFSCSQPPVTEVVLLDLPAQRARPFVPPAVPRALPNSLLAWRNSSLTLVQAHPQSFALSELAAQAADWIRRGRQPISWGLLGHNVHATRDAEELLITQAKLQLQGANPSTIIVTQSVVGCGSTTVLRAVAQQLARSHSHDEGVAILWSETTDLDDSALQAIAEVAQTRRVVVICDNPHDSDHTEVTANRLASSLQKLNPAYPVVFICLVRTMAWKAPVDAFLHLDPWLSDAEAGRMQCALGNIFSEPNRRAALEDIAKQCQKVGASQEHRHIVLFLIAALYHSSSSLPKFVENCVARCADRTAASALALLTLLGLPFSLRTCLKVFLPTDPIWHALAVNEHDCCYVWHPSLAECMLKLNDNDQNDPRCLCKALVSTVSFKMRHDGLSQPFFDALFVDRGENKFTIFVQLLIDAQQQAADTTDHLGPLLNRWLPVMTELKQLHHRLMLSRYLEQIGQSTSSIELARTLSEEASSAQNKLADRNQPQLPQDEWNVISKHAQEDRSACRLDERQVKLMSVE</sequence>
<keyword evidence="2" id="KW-1185">Reference proteome</keyword>
<dbReference type="EMBL" id="KE346372">
    <property type="protein sequence ID" value="KJE96749.1"/>
    <property type="molecule type" value="Genomic_DNA"/>
</dbReference>
<dbReference type="Proteomes" id="UP000008743">
    <property type="component" value="Unassembled WGS sequence"/>
</dbReference>
<reference evidence="2" key="1">
    <citation type="submission" date="2011-02" db="EMBL/GenBank/DDBJ databases">
        <title>The Genome Sequence of Capsaspora owczarzaki ATCC 30864.</title>
        <authorList>
            <person name="Russ C."/>
            <person name="Cuomo C."/>
            <person name="Burger G."/>
            <person name="Gray M.W."/>
            <person name="Holland P.W.H."/>
            <person name="King N."/>
            <person name="Lang F.B.F."/>
            <person name="Roger A.J."/>
            <person name="Ruiz-Trillo I."/>
            <person name="Young S.K."/>
            <person name="Zeng Q."/>
            <person name="Gargeya S."/>
            <person name="Alvarado L."/>
            <person name="Berlin A."/>
            <person name="Chapman S.B."/>
            <person name="Chen Z."/>
            <person name="Freedman E."/>
            <person name="Gellesch M."/>
            <person name="Goldberg J."/>
            <person name="Griggs A."/>
            <person name="Gujja S."/>
            <person name="Heilman E."/>
            <person name="Heiman D."/>
            <person name="Howarth C."/>
            <person name="Mehta T."/>
            <person name="Neiman D."/>
            <person name="Pearson M."/>
            <person name="Roberts A."/>
            <person name="Saif S."/>
            <person name="Shea T."/>
            <person name="Shenoy N."/>
            <person name="Sisk P."/>
            <person name="Stolte C."/>
            <person name="Sykes S."/>
            <person name="White J."/>
            <person name="Yandava C."/>
            <person name="Haas B."/>
            <person name="Nusbaum C."/>
            <person name="Birren B."/>
        </authorList>
    </citation>
    <scope>NUCLEOTIDE SEQUENCE</scope>
    <source>
        <strain evidence="2">ATCC 30864</strain>
    </source>
</reference>
<organism evidence="1 2">
    <name type="scientific">Capsaspora owczarzaki (strain ATCC 30864)</name>
    <dbReference type="NCBI Taxonomy" id="595528"/>
    <lineage>
        <taxon>Eukaryota</taxon>
        <taxon>Filasterea</taxon>
        <taxon>Capsaspora</taxon>
    </lineage>
</organism>